<proteinExistence type="predicted"/>
<evidence type="ECO:0000313" key="1">
    <source>
        <dbReference type="EMBL" id="VAW44023.1"/>
    </source>
</evidence>
<organism evidence="1">
    <name type="scientific">hydrothermal vent metagenome</name>
    <dbReference type="NCBI Taxonomy" id="652676"/>
    <lineage>
        <taxon>unclassified sequences</taxon>
        <taxon>metagenomes</taxon>
        <taxon>ecological metagenomes</taxon>
    </lineage>
</organism>
<sequence>LSAPGGGIANLLVGSPAFGPSIIAGLAAAGVEEGTAEFNLFILAAQTTLDAADSINFGGFATLQNHILLHEILGDQVITNRVPDAPLSGTEPLIDAMGLMSYSDSAFNPNGLGAAVRFTEGDHSSLLSPAASAAATVEMQTQMAAFQATGGTTLNVTNTDVVQ</sequence>
<reference evidence="1" key="1">
    <citation type="submission" date="2018-06" db="EMBL/GenBank/DDBJ databases">
        <authorList>
            <person name="Zhirakovskaya E."/>
        </authorList>
    </citation>
    <scope>NUCLEOTIDE SEQUENCE</scope>
</reference>
<protein>
    <submittedName>
        <fullName evidence="1">Lipase-like protein</fullName>
    </submittedName>
</protein>
<gene>
    <name evidence="1" type="ORF">MNBD_GAMMA02-1582</name>
</gene>
<accession>A0A3B0VV43</accession>
<dbReference type="EMBL" id="UOFA01000061">
    <property type="protein sequence ID" value="VAW44023.1"/>
    <property type="molecule type" value="Genomic_DNA"/>
</dbReference>
<dbReference type="AlphaFoldDB" id="A0A3B0VV43"/>
<name>A0A3B0VV43_9ZZZZ</name>
<feature type="non-terminal residue" evidence="1">
    <location>
        <position position="1"/>
    </location>
</feature>